<keyword evidence="2" id="KW-1133">Transmembrane helix</keyword>
<dbReference type="OrthoDB" id="3265734at2759"/>
<evidence type="ECO:0000313" key="4">
    <source>
        <dbReference type="Proteomes" id="UP000736335"/>
    </source>
</evidence>
<reference evidence="3" key="2">
    <citation type="submission" date="2020-11" db="EMBL/GenBank/DDBJ databases">
        <authorList>
            <consortium name="DOE Joint Genome Institute"/>
            <person name="Kuo A."/>
            <person name="Miyauchi S."/>
            <person name="Kiss E."/>
            <person name="Drula E."/>
            <person name="Kohler A."/>
            <person name="Sanchez-Garcia M."/>
            <person name="Andreopoulos B."/>
            <person name="Barry K.W."/>
            <person name="Bonito G."/>
            <person name="Buee M."/>
            <person name="Carver A."/>
            <person name="Chen C."/>
            <person name="Cichocki N."/>
            <person name="Clum A."/>
            <person name="Culley D."/>
            <person name="Crous P.W."/>
            <person name="Fauchery L."/>
            <person name="Girlanda M."/>
            <person name="Hayes R."/>
            <person name="Keri Z."/>
            <person name="Labutti K."/>
            <person name="Lipzen A."/>
            <person name="Lombard V."/>
            <person name="Magnuson J."/>
            <person name="Maillard F."/>
            <person name="Morin E."/>
            <person name="Murat C."/>
            <person name="Nolan M."/>
            <person name="Ohm R."/>
            <person name="Pangilinan J."/>
            <person name="Pereira M."/>
            <person name="Perotto S."/>
            <person name="Peter M."/>
            <person name="Riley R."/>
            <person name="Sitrit Y."/>
            <person name="Stielow B."/>
            <person name="Szollosi G."/>
            <person name="Zifcakova L."/>
            <person name="Stursova M."/>
            <person name="Spatafora J.W."/>
            <person name="Tedersoo L."/>
            <person name="Vaario L.-M."/>
            <person name="Yamada A."/>
            <person name="Yan M."/>
            <person name="Wang P."/>
            <person name="Xu J."/>
            <person name="Bruns T."/>
            <person name="Baldrian P."/>
            <person name="Vilgalys R."/>
            <person name="Henrissat B."/>
            <person name="Grigoriev I.V."/>
            <person name="Hibbett D."/>
            <person name="Nagy L.G."/>
            <person name="Martin F.M."/>
        </authorList>
    </citation>
    <scope>NUCLEOTIDE SEQUENCE</scope>
    <source>
        <strain evidence="3">UH-Tt-Lm1</strain>
    </source>
</reference>
<evidence type="ECO:0000256" key="1">
    <source>
        <dbReference type="SAM" id="MobiDB-lite"/>
    </source>
</evidence>
<gene>
    <name evidence="3" type="ORF">BJ322DRAFT_1111639</name>
</gene>
<comment type="caution">
    <text evidence="3">The sequence shown here is derived from an EMBL/GenBank/DDBJ whole genome shotgun (WGS) entry which is preliminary data.</text>
</comment>
<sequence>MLLPKRQVQNDEIYDDQSPDLMKTYLGNWTHVTARGGWYQDTYTFTTTPRSSFSFTFVGSQAVLFGSVSNLTDVGNWPTAKYVTDGVSESGFQMPHFDSYNSSLVYFETPTLKNGTHTINVTVTGADPTNPYVIDYFIVLPATVEPTAIRQSPPVIAVVGVVVAGIAGIAILTFAAYYFLTRRSRGNRTHYCKKPGAGNARAGEGVSKLESP</sequence>
<protein>
    <submittedName>
        <fullName evidence="3">Uncharacterized protein</fullName>
    </submittedName>
</protein>
<feature type="transmembrane region" description="Helical" evidence="2">
    <location>
        <begin position="155"/>
        <end position="180"/>
    </location>
</feature>
<evidence type="ECO:0000256" key="2">
    <source>
        <dbReference type="SAM" id="Phobius"/>
    </source>
</evidence>
<dbReference type="AlphaFoldDB" id="A0A9P6HAK6"/>
<dbReference type="Gene3D" id="2.60.120.260">
    <property type="entry name" value="Galactose-binding domain-like"/>
    <property type="match status" value="1"/>
</dbReference>
<organism evidence="3 4">
    <name type="scientific">Thelephora terrestris</name>
    <dbReference type="NCBI Taxonomy" id="56493"/>
    <lineage>
        <taxon>Eukaryota</taxon>
        <taxon>Fungi</taxon>
        <taxon>Dikarya</taxon>
        <taxon>Basidiomycota</taxon>
        <taxon>Agaricomycotina</taxon>
        <taxon>Agaricomycetes</taxon>
        <taxon>Thelephorales</taxon>
        <taxon>Thelephoraceae</taxon>
        <taxon>Thelephora</taxon>
    </lineage>
</organism>
<feature type="region of interest" description="Disordered" evidence="1">
    <location>
        <begin position="190"/>
        <end position="212"/>
    </location>
</feature>
<keyword evidence="2" id="KW-0472">Membrane</keyword>
<dbReference type="EMBL" id="WIUZ02000013">
    <property type="protein sequence ID" value="KAF9781708.1"/>
    <property type="molecule type" value="Genomic_DNA"/>
</dbReference>
<accession>A0A9P6HAK6</accession>
<dbReference type="Proteomes" id="UP000736335">
    <property type="component" value="Unassembled WGS sequence"/>
</dbReference>
<evidence type="ECO:0000313" key="3">
    <source>
        <dbReference type="EMBL" id="KAF9781708.1"/>
    </source>
</evidence>
<keyword evidence="4" id="KW-1185">Reference proteome</keyword>
<proteinExistence type="predicted"/>
<keyword evidence="2" id="KW-0812">Transmembrane</keyword>
<name>A0A9P6HAK6_9AGAM</name>
<reference evidence="3" key="1">
    <citation type="journal article" date="2020" name="Nat. Commun.">
        <title>Large-scale genome sequencing of mycorrhizal fungi provides insights into the early evolution of symbiotic traits.</title>
        <authorList>
            <person name="Miyauchi S."/>
            <person name="Kiss E."/>
            <person name="Kuo A."/>
            <person name="Drula E."/>
            <person name="Kohler A."/>
            <person name="Sanchez-Garcia M."/>
            <person name="Morin E."/>
            <person name="Andreopoulos B."/>
            <person name="Barry K.W."/>
            <person name="Bonito G."/>
            <person name="Buee M."/>
            <person name="Carver A."/>
            <person name="Chen C."/>
            <person name="Cichocki N."/>
            <person name="Clum A."/>
            <person name="Culley D."/>
            <person name="Crous P.W."/>
            <person name="Fauchery L."/>
            <person name="Girlanda M."/>
            <person name="Hayes R.D."/>
            <person name="Keri Z."/>
            <person name="LaButti K."/>
            <person name="Lipzen A."/>
            <person name="Lombard V."/>
            <person name="Magnuson J."/>
            <person name="Maillard F."/>
            <person name="Murat C."/>
            <person name="Nolan M."/>
            <person name="Ohm R.A."/>
            <person name="Pangilinan J."/>
            <person name="Pereira M.F."/>
            <person name="Perotto S."/>
            <person name="Peter M."/>
            <person name="Pfister S."/>
            <person name="Riley R."/>
            <person name="Sitrit Y."/>
            <person name="Stielow J.B."/>
            <person name="Szollosi G."/>
            <person name="Zifcakova L."/>
            <person name="Stursova M."/>
            <person name="Spatafora J.W."/>
            <person name="Tedersoo L."/>
            <person name="Vaario L.M."/>
            <person name="Yamada A."/>
            <person name="Yan M."/>
            <person name="Wang P."/>
            <person name="Xu J."/>
            <person name="Bruns T."/>
            <person name="Baldrian P."/>
            <person name="Vilgalys R."/>
            <person name="Dunand C."/>
            <person name="Henrissat B."/>
            <person name="Grigoriev I.V."/>
            <person name="Hibbett D."/>
            <person name="Nagy L.G."/>
            <person name="Martin F.M."/>
        </authorList>
    </citation>
    <scope>NUCLEOTIDE SEQUENCE</scope>
    <source>
        <strain evidence="3">UH-Tt-Lm1</strain>
    </source>
</reference>